<dbReference type="Proteomes" id="UP000266673">
    <property type="component" value="Unassembled WGS sequence"/>
</dbReference>
<comment type="caution">
    <text evidence="2">The sequence shown here is derived from an EMBL/GenBank/DDBJ whole genome shotgun (WGS) entry which is preliminary data.</text>
</comment>
<evidence type="ECO:0000313" key="3">
    <source>
        <dbReference type="Proteomes" id="UP000266673"/>
    </source>
</evidence>
<keyword evidence="3" id="KW-1185">Reference proteome</keyword>
<dbReference type="OrthoDB" id="415230at2759"/>
<name>A0A397VXX8_9GLOM</name>
<accession>A0A397VXX8</accession>
<gene>
    <name evidence="2" type="ORF">C2G38_2167433</name>
</gene>
<reference evidence="2 3" key="1">
    <citation type="submission" date="2018-06" db="EMBL/GenBank/DDBJ databases">
        <title>Comparative genomics reveals the genomic features of Rhizophagus irregularis, R. cerebriforme, R. diaphanum and Gigaspora rosea, and their symbiotic lifestyle signature.</title>
        <authorList>
            <person name="Morin E."/>
            <person name="San Clemente H."/>
            <person name="Chen E.C.H."/>
            <person name="De La Providencia I."/>
            <person name="Hainaut M."/>
            <person name="Kuo A."/>
            <person name="Kohler A."/>
            <person name="Murat C."/>
            <person name="Tang N."/>
            <person name="Roy S."/>
            <person name="Loubradou J."/>
            <person name="Henrissat B."/>
            <person name="Grigoriev I.V."/>
            <person name="Corradi N."/>
            <person name="Roux C."/>
            <person name="Martin F.M."/>
        </authorList>
    </citation>
    <scope>NUCLEOTIDE SEQUENCE [LARGE SCALE GENOMIC DNA]</scope>
    <source>
        <strain evidence="2 3">DAOM 194757</strain>
    </source>
</reference>
<dbReference type="AlphaFoldDB" id="A0A397VXX8"/>
<proteinExistence type="predicted"/>
<organism evidence="2 3">
    <name type="scientific">Gigaspora rosea</name>
    <dbReference type="NCBI Taxonomy" id="44941"/>
    <lineage>
        <taxon>Eukaryota</taxon>
        <taxon>Fungi</taxon>
        <taxon>Fungi incertae sedis</taxon>
        <taxon>Mucoromycota</taxon>
        <taxon>Glomeromycotina</taxon>
        <taxon>Glomeromycetes</taxon>
        <taxon>Diversisporales</taxon>
        <taxon>Gigasporaceae</taxon>
        <taxon>Gigaspora</taxon>
    </lineage>
</organism>
<dbReference type="EMBL" id="QKWP01000198">
    <property type="protein sequence ID" value="RIB24853.1"/>
    <property type="molecule type" value="Genomic_DNA"/>
</dbReference>
<sequence length="282" mass="32782">MAFFKKFVNKFNKKESLNIECQSENFEATNKKEIINEFEVQEENCWPVIEQNFESNGWNNIKQEPASSNWMNKKPSSSTNTDETFFYKKTPSVSIEQENPSFIKKNGRVVENMILDLIAGQLKIDEIETIKVQEENCWPVIEQNFESNGWNNIKQEPASSNWMNKKPSSSTNTDETFFYKKTPSVSIEQENPSFIKKNGRVVENMILDLIAGQLKIDEIETIKVCLVDGNFFTLDNQDSNLLWKLEGSKIIIQNTNFSSIIVSEYARNNMVIDKDGFWEYRQ</sequence>
<evidence type="ECO:0000256" key="1">
    <source>
        <dbReference type="SAM" id="MobiDB-lite"/>
    </source>
</evidence>
<feature type="region of interest" description="Disordered" evidence="1">
    <location>
        <begin position="64"/>
        <end position="83"/>
    </location>
</feature>
<protein>
    <submittedName>
        <fullName evidence="2">Uncharacterized protein</fullName>
    </submittedName>
</protein>
<evidence type="ECO:0000313" key="2">
    <source>
        <dbReference type="EMBL" id="RIB24853.1"/>
    </source>
</evidence>